<accession>A0A165XGU3</accession>
<protein>
    <recommendedName>
        <fullName evidence="11">R3H domain-containing protein</fullName>
    </recommendedName>
</protein>
<dbReference type="InterPro" id="IPR034078">
    <property type="entry name" value="NFX1_fam"/>
</dbReference>
<dbReference type="SUPFAM" id="SSF82708">
    <property type="entry name" value="R3H domain"/>
    <property type="match status" value="1"/>
</dbReference>
<dbReference type="PANTHER" id="PTHR12360">
    <property type="entry name" value="NUCLEAR TRANSCRIPTION FACTOR, X-BOX BINDING 1 NFX1"/>
    <property type="match status" value="1"/>
</dbReference>
<dbReference type="EMBL" id="KV428374">
    <property type="protein sequence ID" value="KZT32178.1"/>
    <property type="molecule type" value="Genomic_DNA"/>
</dbReference>
<dbReference type="SMART" id="SM00393">
    <property type="entry name" value="R3H"/>
    <property type="match status" value="1"/>
</dbReference>
<keyword evidence="6" id="KW-0862">Zinc</keyword>
<evidence type="ECO:0000256" key="8">
    <source>
        <dbReference type="ARBA" id="ARBA00023163"/>
    </source>
</evidence>
<dbReference type="InterPro" id="IPR000967">
    <property type="entry name" value="Znf_NFX1"/>
</dbReference>
<dbReference type="InterPro" id="IPR036867">
    <property type="entry name" value="R3H_dom_sf"/>
</dbReference>
<feature type="compositionally biased region" description="Polar residues" evidence="10">
    <location>
        <begin position="31"/>
        <end position="40"/>
    </location>
</feature>
<keyword evidence="3" id="KW-0479">Metal-binding</keyword>
<dbReference type="AlphaFoldDB" id="A0A165XGU3"/>
<evidence type="ECO:0000313" key="12">
    <source>
        <dbReference type="EMBL" id="KZT32178.1"/>
    </source>
</evidence>
<dbReference type="GO" id="GO:0000981">
    <property type="term" value="F:DNA-binding transcription factor activity, RNA polymerase II-specific"/>
    <property type="evidence" value="ECO:0007669"/>
    <property type="project" value="TreeGrafter"/>
</dbReference>
<dbReference type="GO" id="GO:0000122">
    <property type="term" value="P:negative regulation of transcription by RNA polymerase II"/>
    <property type="evidence" value="ECO:0007669"/>
    <property type="project" value="TreeGrafter"/>
</dbReference>
<feature type="region of interest" description="Disordered" evidence="10">
    <location>
        <begin position="1"/>
        <end position="153"/>
    </location>
</feature>
<evidence type="ECO:0000256" key="7">
    <source>
        <dbReference type="ARBA" id="ARBA00023015"/>
    </source>
</evidence>
<evidence type="ECO:0000313" key="13">
    <source>
        <dbReference type="Proteomes" id="UP000076798"/>
    </source>
</evidence>
<evidence type="ECO:0000256" key="3">
    <source>
        <dbReference type="ARBA" id="ARBA00022723"/>
    </source>
</evidence>
<keyword evidence="9" id="KW-0539">Nucleus</keyword>
<evidence type="ECO:0000259" key="11">
    <source>
        <dbReference type="PROSITE" id="PS51061"/>
    </source>
</evidence>
<keyword evidence="4" id="KW-0677">Repeat</keyword>
<evidence type="ECO:0000256" key="9">
    <source>
        <dbReference type="ARBA" id="ARBA00023242"/>
    </source>
</evidence>
<keyword evidence="5" id="KW-0863">Zinc-finger</keyword>
<evidence type="ECO:0000256" key="5">
    <source>
        <dbReference type="ARBA" id="ARBA00022771"/>
    </source>
</evidence>
<dbReference type="GO" id="GO:0000977">
    <property type="term" value="F:RNA polymerase II transcription regulatory region sequence-specific DNA binding"/>
    <property type="evidence" value="ECO:0007669"/>
    <property type="project" value="TreeGrafter"/>
</dbReference>
<evidence type="ECO:0000256" key="4">
    <source>
        <dbReference type="ARBA" id="ARBA00022737"/>
    </source>
</evidence>
<reference evidence="12 13" key="1">
    <citation type="journal article" date="2016" name="Mol. Biol. Evol.">
        <title>Comparative Genomics of Early-Diverging Mushroom-Forming Fungi Provides Insights into the Origins of Lignocellulose Decay Capabilities.</title>
        <authorList>
            <person name="Nagy L.G."/>
            <person name="Riley R."/>
            <person name="Tritt A."/>
            <person name="Adam C."/>
            <person name="Daum C."/>
            <person name="Floudas D."/>
            <person name="Sun H."/>
            <person name="Yadav J.S."/>
            <person name="Pangilinan J."/>
            <person name="Larsson K.H."/>
            <person name="Matsuura K."/>
            <person name="Barry K."/>
            <person name="Labutti K."/>
            <person name="Kuo R."/>
            <person name="Ohm R.A."/>
            <person name="Bhattacharya S.S."/>
            <person name="Shirouzu T."/>
            <person name="Yoshinaga Y."/>
            <person name="Martin F.M."/>
            <person name="Grigoriev I.V."/>
            <person name="Hibbett D.S."/>
        </authorList>
    </citation>
    <scope>NUCLEOTIDE SEQUENCE [LARGE SCALE GENOMIC DNA]</scope>
    <source>
        <strain evidence="12 13">HHB10207 ss-3</strain>
    </source>
</reference>
<dbReference type="STRING" id="1314776.A0A165XGU3"/>
<feature type="compositionally biased region" description="Polar residues" evidence="10">
    <location>
        <begin position="46"/>
        <end position="64"/>
    </location>
</feature>
<organism evidence="12 13">
    <name type="scientific">Sistotremastrum suecicum HHB10207 ss-3</name>
    <dbReference type="NCBI Taxonomy" id="1314776"/>
    <lineage>
        <taxon>Eukaryota</taxon>
        <taxon>Fungi</taxon>
        <taxon>Dikarya</taxon>
        <taxon>Basidiomycota</taxon>
        <taxon>Agaricomycotina</taxon>
        <taxon>Agaricomycetes</taxon>
        <taxon>Sistotremastrales</taxon>
        <taxon>Sistotremastraceae</taxon>
        <taxon>Sistotremastrum</taxon>
    </lineage>
</organism>
<dbReference type="CDD" id="cd06008">
    <property type="entry name" value="NF-X1-zinc-finger"/>
    <property type="match status" value="5"/>
</dbReference>
<name>A0A165XGU3_9AGAM</name>
<proteinExistence type="inferred from homology"/>
<dbReference type="PROSITE" id="PS51061">
    <property type="entry name" value="R3H"/>
    <property type="match status" value="1"/>
</dbReference>
<gene>
    <name evidence="12" type="ORF">SISSUDRAFT_1133311</name>
</gene>
<feature type="region of interest" description="Disordered" evidence="10">
    <location>
        <begin position="922"/>
        <end position="943"/>
    </location>
</feature>
<dbReference type="SMART" id="SM00438">
    <property type="entry name" value="ZnF_NFX"/>
    <property type="match status" value="9"/>
</dbReference>
<evidence type="ECO:0000256" key="6">
    <source>
        <dbReference type="ARBA" id="ARBA00022833"/>
    </source>
</evidence>
<feature type="compositionally biased region" description="Polar residues" evidence="10">
    <location>
        <begin position="130"/>
        <end position="152"/>
    </location>
</feature>
<keyword evidence="13" id="KW-1185">Reference proteome</keyword>
<feature type="region of interest" description="Disordered" evidence="10">
    <location>
        <begin position="973"/>
        <end position="1023"/>
    </location>
</feature>
<sequence length="1023" mass="110454">MSLSVEQPAPDASSHRPNPRRRRPRAPRNGENASTSTRPNGEQAGSALTPSLESAQGRPSNGGASRNRRAQNGGTGRSDSQNRPPEPSSQSSTQGGGHGRGPRRPPRRAEGDSQPPQNQPRRARQRFGAQLSNESATPAENVQDTTAVSSQPVADDLTSHLTRLLSTQPYPDCVICFAPVHPLQPTWSCSLPTASGECCWATLHLKCVKAWATKSTKETRDAYAARGEDREGEWRCPNCQTKRTAVPKSYSCFCGSTPDPKPPRFATPHSCATPCSRARTTCVHACPLQCHPGPCPPCQITLSIPCFCGKHHKSVRCSKLTADEAKSRTCGETCDKPLSCGSHRCQRTCHPGDCASCEVMVEAVCHCGRESKMVHCGEEQIYACENICDKTFDCGEHRCESRCHAHSENDFVCPRDPSVVLKCPCGKTSLAPGARTKCTDPIPSCESTCLKPLEGCDHLCSQSCHTGPCPACPVLITRRCRCGSTTADIPCHLLSSAPPLICATPCPALKLCGRHQCTNRCCPAASLHKSKSKGKRRVETTGGWQDEIERLEKEELERQWHTCDIACGKMLSCGLHVCEEMDHKGACPTCLRSSFDEMICACGRTVLIPPIPCGTAMSCPYPCSRPPPACGHPKTPHSCHEVDNCPPCPYLTKRLCMCGKKEVANVRCSAERVGCGTKCGKLMKCGFHHCEKVCHSDDCGDCTATCGKDRRLCLPNHHPCTLPCHAPSACDESEPCPAVIILRCSCGRIEQPAPCLRCTTSPSGPMPSTPTAGGHSVSSPREIKCNADCTLAQRNARLAEALGISTETRERAALGKEVEYSPELRSFGKANWKFLETLEKAFSDFVTSDRKTIVLPNMHEGRRKFVHELAEVYRIATLSVDKEPHRSVQLTRRIDTRIPHPLLSNVLSASLGRLADMSRGIAKPSTTLTPPPAIPSSSGATSLAPRGWSSVVVSRSATPVSLATVASLPVSTPPVRAVTPEKDHALPQDPVPTGSSLALPPVQVPTVQPVQQEDVPEDWENDI</sequence>
<feature type="compositionally biased region" description="Basic residues" evidence="10">
    <location>
        <begin position="17"/>
        <end position="26"/>
    </location>
</feature>
<dbReference type="GO" id="GO:0005634">
    <property type="term" value="C:nucleus"/>
    <property type="evidence" value="ECO:0007669"/>
    <property type="project" value="UniProtKB-SubCell"/>
</dbReference>
<feature type="compositionally biased region" description="Acidic residues" evidence="10">
    <location>
        <begin position="1014"/>
        <end position="1023"/>
    </location>
</feature>
<dbReference type="Proteomes" id="UP000076798">
    <property type="component" value="Unassembled WGS sequence"/>
</dbReference>
<dbReference type="Pfam" id="PF01424">
    <property type="entry name" value="R3H"/>
    <property type="match status" value="1"/>
</dbReference>
<keyword evidence="8" id="KW-0804">Transcription</keyword>
<dbReference type="PANTHER" id="PTHR12360:SF12">
    <property type="entry name" value="TRANSCRIPTIONAL REPRESSOR NF-X1"/>
    <property type="match status" value="1"/>
</dbReference>
<dbReference type="InterPro" id="IPR001374">
    <property type="entry name" value="R3H_dom"/>
</dbReference>
<comment type="subcellular location">
    <subcellularLocation>
        <location evidence="1">Nucleus</location>
    </subcellularLocation>
</comment>
<evidence type="ECO:0000256" key="10">
    <source>
        <dbReference type="SAM" id="MobiDB-lite"/>
    </source>
</evidence>
<feature type="domain" description="R3H" evidence="11">
    <location>
        <begin position="832"/>
        <end position="894"/>
    </location>
</feature>
<keyword evidence="7" id="KW-0805">Transcription regulation</keyword>
<dbReference type="Pfam" id="PF01422">
    <property type="entry name" value="zf-NF-X1"/>
    <property type="match status" value="7"/>
</dbReference>
<dbReference type="Gene3D" id="3.30.1370.50">
    <property type="entry name" value="R3H-like domain"/>
    <property type="match status" value="1"/>
</dbReference>
<comment type="similarity">
    <text evidence="2">Belongs to the NFX1 family.</text>
</comment>
<feature type="compositionally biased region" description="Low complexity" evidence="10">
    <location>
        <begin position="1000"/>
        <end position="1012"/>
    </location>
</feature>
<evidence type="ECO:0000256" key="1">
    <source>
        <dbReference type="ARBA" id="ARBA00004123"/>
    </source>
</evidence>
<dbReference type="OrthoDB" id="6512771at2759"/>
<evidence type="ECO:0000256" key="2">
    <source>
        <dbReference type="ARBA" id="ARBA00007269"/>
    </source>
</evidence>
<dbReference type="GO" id="GO:0008270">
    <property type="term" value="F:zinc ion binding"/>
    <property type="evidence" value="ECO:0007669"/>
    <property type="project" value="UniProtKB-KW"/>
</dbReference>